<evidence type="ECO:0008006" key="5">
    <source>
        <dbReference type="Google" id="ProtNLM"/>
    </source>
</evidence>
<evidence type="ECO:0000313" key="4">
    <source>
        <dbReference type="Proteomes" id="UP001321760"/>
    </source>
</evidence>
<proteinExistence type="predicted"/>
<feature type="region of interest" description="Disordered" evidence="1">
    <location>
        <begin position="72"/>
        <end position="107"/>
    </location>
</feature>
<gene>
    <name evidence="3" type="ORF">QBC34DRAFT_425763</name>
</gene>
<comment type="caution">
    <text evidence="3">The sequence shown here is derived from an EMBL/GenBank/DDBJ whole genome shotgun (WGS) entry which is preliminary data.</text>
</comment>
<evidence type="ECO:0000313" key="3">
    <source>
        <dbReference type="EMBL" id="KAK4449345.1"/>
    </source>
</evidence>
<accession>A0AAV9GPA7</accession>
<evidence type="ECO:0000256" key="2">
    <source>
        <dbReference type="SAM" id="SignalP"/>
    </source>
</evidence>
<dbReference type="Proteomes" id="UP001321760">
    <property type="component" value="Unassembled WGS sequence"/>
</dbReference>
<feature type="compositionally biased region" description="Polar residues" evidence="1">
    <location>
        <begin position="94"/>
        <end position="107"/>
    </location>
</feature>
<keyword evidence="4" id="KW-1185">Reference proteome</keyword>
<reference evidence="3" key="2">
    <citation type="submission" date="2023-05" db="EMBL/GenBank/DDBJ databases">
        <authorList>
            <consortium name="Lawrence Berkeley National Laboratory"/>
            <person name="Steindorff A."/>
            <person name="Hensen N."/>
            <person name="Bonometti L."/>
            <person name="Westerberg I."/>
            <person name="Brannstrom I.O."/>
            <person name="Guillou S."/>
            <person name="Cros-Aarteil S."/>
            <person name="Calhoun S."/>
            <person name="Haridas S."/>
            <person name="Kuo A."/>
            <person name="Mondo S."/>
            <person name="Pangilinan J."/>
            <person name="Riley R."/>
            <person name="Labutti K."/>
            <person name="Andreopoulos B."/>
            <person name="Lipzen A."/>
            <person name="Chen C."/>
            <person name="Yanf M."/>
            <person name="Daum C."/>
            <person name="Ng V."/>
            <person name="Clum A."/>
            <person name="Ohm R."/>
            <person name="Martin F."/>
            <person name="Silar P."/>
            <person name="Natvig D."/>
            <person name="Lalanne C."/>
            <person name="Gautier V."/>
            <person name="Ament-Velasquez S.L."/>
            <person name="Kruys A."/>
            <person name="Hutchinson M.I."/>
            <person name="Powell A.J."/>
            <person name="Barry K."/>
            <person name="Miller A.N."/>
            <person name="Grigoriev I.V."/>
            <person name="Debuchy R."/>
            <person name="Gladieux P."/>
            <person name="Thoren M.H."/>
            <person name="Johannesson H."/>
        </authorList>
    </citation>
    <scope>NUCLEOTIDE SEQUENCE</scope>
    <source>
        <strain evidence="3">PSN243</strain>
    </source>
</reference>
<keyword evidence="2" id="KW-0732">Signal</keyword>
<reference evidence="3" key="1">
    <citation type="journal article" date="2023" name="Mol. Phylogenet. Evol.">
        <title>Genome-scale phylogeny and comparative genomics of the fungal order Sordariales.</title>
        <authorList>
            <person name="Hensen N."/>
            <person name="Bonometti L."/>
            <person name="Westerberg I."/>
            <person name="Brannstrom I.O."/>
            <person name="Guillou S."/>
            <person name="Cros-Aarteil S."/>
            <person name="Calhoun S."/>
            <person name="Haridas S."/>
            <person name="Kuo A."/>
            <person name="Mondo S."/>
            <person name="Pangilinan J."/>
            <person name="Riley R."/>
            <person name="LaButti K."/>
            <person name="Andreopoulos B."/>
            <person name="Lipzen A."/>
            <person name="Chen C."/>
            <person name="Yan M."/>
            <person name="Daum C."/>
            <person name="Ng V."/>
            <person name="Clum A."/>
            <person name="Steindorff A."/>
            <person name="Ohm R.A."/>
            <person name="Martin F."/>
            <person name="Silar P."/>
            <person name="Natvig D.O."/>
            <person name="Lalanne C."/>
            <person name="Gautier V."/>
            <person name="Ament-Velasquez S.L."/>
            <person name="Kruys A."/>
            <person name="Hutchinson M.I."/>
            <person name="Powell A.J."/>
            <person name="Barry K."/>
            <person name="Miller A.N."/>
            <person name="Grigoriev I.V."/>
            <person name="Debuchy R."/>
            <person name="Gladieux P."/>
            <person name="Hiltunen Thoren M."/>
            <person name="Johannesson H."/>
        </authorList>
    </citation>
    <scope>NUCLEOTIDE SEQUENCE</scope>
    <source>
        <strain evidence="3">PSN243</strain>
    </source>
</reference>
<feature type="chain" id="PRO_5043552637" description="Secreted protein" evidence="2">
    <location>
        <begin position="20"/>
        <end position="107"/>
    </location>
</feature>
<organism evidence="3 4">
    <name type="scientific">Podospora aff. communis PSN243</name>
    <dbReference type="NCBI Taxonomy" id="3040156"/>
    <lineage>
        <taxon>Eukaryota</taxon>
        <taxon>Fungi</taxon>
        <taxon>Dikarya</taxon>
        <taxon>Ascomycota</taxon>
        <taxon>Pezizomycotina</taxon>
        <taxon>Sordariomycetes</taxon>
        <taxon>Sordariomycetidae</taxon>
        <taxon>Sordariales</taxon>
        <taxon>Podosporaceae</taxon>
        <taxon>Podospora</taxon>
    </lineage>
</organism>
<feature type="signal peptide" evidence="2">
    <location>
        <begin position="1"/>
        <end position="19"/>
    </location>
</feature>
<protein>
    <recommendedName>
        <fullName evidence="5">Secreted protein</fullName>
    </recommendedName>
</protein>
<evidence type="ECO:0000256" key="1">
    <source>
        <dbReference type="SAM" id="MobiDB-lite"/>
    </source>
</evidence>
<dbReference type="AlphaFoldDB" id="A0AAV9GPA7"/>
<name>A0AAV9GPA7_9PEZI</name>
<sequence length="107" mass="11995">MLLLQVLVVCRHLMTRADALQPQRSPGMLPRPTRLGRTVCQDRRPWTIAAWKLGAVFLFPFTPACGSACINRPERSRNARQPNAPTDFWRDPSAVSTPRVLSSHSMG</sequence>
<dbReference type="EMBL" id="MU865938">
    <property type="protein sequence ID" value="KAK4449345.1"/>
    <property type="molecule type" value="Genomic_DNA"/>
</dbReference>